<accession>A0AA39G6U1</accession>
<evidence type="ECO:0000313" key="2">
    <source>
        <dbReference type="Proteomes" id="UP001168972"/>
    </source>
</evidence>
<protein>
    <submittedName>
        <fullName evidence="1">Uncharacterized protein</fullName>
    </submittedName>
</protein>
<reference evidence="1" key="1">
    <citation type="journal article" date="2023" name="bioRxiv">
        <title>Scaffold-level genome assemblies of two parasitoid biocontrol wasps reveal the parthenogenesis mechanism and an associated novel virus.</title>
        <authorList>
            <person name="Inwood S."/>
            <person name="Skelly J."/>
            <person name="Guhlin J."/>
            <person name="Harrop T."/>
            <person name="Goldson S."/>
            <person name="Dearden P."/>
        </authorList>
    </citation>
    <scope>NUCLEOTIDE SEQUENCE</scope>
    <source>
        <strain evidence="1">Lincoln</strain>
        <tissue evidence="1">Whole body</tissue>
    </source>
</reference>
<organism evidence="1 2">
    <name type="scientific">Microctonus hyperodae</name>
    <name type="common">Parasitoid wasp</name>
    <dbReference type="NCBI Taxonomy" id="165561"/>
    <lineage>
        <taxon>Eukaryota</taxon>
        <taxon>Metazoa</taxon>
        <taxon>Ecdysozoa</taxon>
        <taxon>Arthropoda</taxon>
        <taxon>Hexapoda</taxon>
        <taxon>Insecta</taxon>
        <taxon>Pterygota</taxon>
        <taxon>Neoptera</taxon>
        <taxon>Endopterygota</taxon>
        <taxon>Hymenoptera</taxon>
        <taxon>Apocrita</taxon>
        <taxon>Ichneumonoidea</taxon>
        <taxon>Braconidae</taxon>
        <taxon>Euphorinae</taxon>
        <taxon>Microctonus</taxon>
    </lineage>
</organism>
<evidence type="ECO:0000313" key="1">
    <source>
        <dbReference type="EMBL" id="KAK0182346.1"/>
    </source>
</evidence>
<keyword evidence="2" id="KW-1185">Reference proteome</keyword>
<reference evidence="1" key="2">
    <citation type="submission" date="2023-03" db="EMBL/GenBank/DDBJ databases">
        <authorList>
            <person name="Inwood S.N."/>
            <person name="Skelly J.G."/>
            <person name="Guhlin J."/>
            <person name="Harrop T.W.R."/>
            <person name="Goldson S.G."/>
            <person name="Dearden P.K."/>
        </authorList>
    </citation>
    <scope>NUCLEOTIDE SEQUENCE</scope>
    <source>
        <strain evidence="1">Lincoln</strain>
        <tissue evidence="1">Whole body</tissue>
    </source>
</reference>
<sequence length="205" mass="23950">MTSEMNHVTPKKPIDRLTQHQEYNETMGTFGIKKLTFDSIENYCDNSNQNFSENFIANEKLIDSIFKIPDMDFDSKKWQNIAKQQTCKAEKEGDLVGMLSKQLYLAGDQMQRMQTAKEWELKSKDQELANKKEKSQRITQLENSDYMYKQCLKLEHKILEMEKFLADYGLVWLGESNNNKIKNPDELSNQFNIVPAISSMIVTRN</sequence>
<name>A0AA39G6U1_MICHY</name>
<proteinExistence type="predicted"/>
<dbReference type="EMBL" id="JAQQBR010000001">
    <property type="protein sequence ID" value="KAK0182346.1"/>
    <property type="molecule type" value="Genomic_DNA"/>
</dbReference>
<gene>
    <name evidence="1" type="ORF">PV327_000495</name>
</gene>
<comment type="caution">
    <text evidence="1">The sequence shown here is derived from an EMBL/GenBank/DDBJ whole genome shotgun (WGS) entry which is preliminary data.</text>
</comment>
<dbReference type="AlphaFoldDB" id="A0AA39G6U1"/>
<dbReference type="Proteomes" id="UP001168972">
    <property type="component" value="Unassembled WGS sequence"/>
</dbReference>